<proteinExistence type="inferred from homology"/>
<dbReference type="eggNOG" id="KOG3318">
    <property type="taxonomic scope" value="Eukaryota"/>
</dbReference>
<evidence type="ECO:0000313" key="10">
    <source>
        <dbReference type="EMBL" id="CAG9130034.1"/>
    </source>
</evidence>
<dbReference type="GO" id="GO:0005829">
    <property type="term" value="C:cytosol"/>
    <property type="evidence" value="ECO:0007669"/>
    <property type="project" value="TreeGrafter"/>
</dbReference>
<dbReference type="PIRSF" id="PIRSF016305">
    <property type="entry name" value="LCM_mtfrase"/>
    <property type="match status" value="1"/>
</dbReference>
<evidence type="ECO:0000313" key="13">
    <source>
        <dbReference type="WBParaSite" id="BXY_1416500.1"/>
    </source>
</evidence>
<accession>A0A1I7SM81</accession>
<evidence type="ECO:0000256" key="8">
    <source>
        <dbReference type="PIRSR" id="PIRSR016305-1"/>
    </source>
</evidence>
<evidence type="ECO:0000256" key="6">
    <source>
        <dbReference type="ARBA" id="ARBA00022691"/>
    </source>
</evidence>
<dbReference type="eggNOG" id="KOG2918">
    <property type="taxonomic scope" value="Eukaryota"/>
</dbReference>
<evidence type="ECO:0000256" key="4">
    <source>
        <dbReference type="ARBA" id="ARBA00022603"/>
    </source>
</evidence>
<keyword evidence="6 7" id="KW-0949">S-adenosyl-L-methionine</keyword>
<evidence type="ECO:0000256" key="5">
    <source>
        <dbReference type="ARBA" id="ARBA00022679"/>
    </source>
</evidence>
<dbReference type="GO" id="GO:0018423">
    <property type="term" value="F:protein C-terminal leucine carboxyl O-methyltransferase activity"/>
    <property type="evidence" value="ECO:0007669"/>
    <property type="project" value="UniProtKB-EC"/>
</dbReference>
<evidence type="ECO:0000256" key="1">
    <source>
        <dbReference type="ARBA" id="ARBA00000724"/>
    </source>
</evidence>
<dbReference type="EC" id="2.1.1.233" evidence="7"/>
<keyword evidence="5 7" id="KW-0808">Transferase</keyword>
<comment type="catalytic activity">
    <reaction evidence="1 7">
        <text>[phosphatase 2A protein]-C-terminal L-leucine + S-adenosyl-L-methionine = [phosphatase 2A protein]-C-terminal L-leucine methyl ester + S-adenosyl-L-homocysteine</text>
        <dbReference type="Rhea" id="RHEA:48544"/>
        <dbReference type="Rhea" id="RHEA-COMP:12134"/>
        <dbReference type="Rhea" id="RHEA-COMP:12135"/>
        <dbReference type="ChEBI" id="CHEBI:57856"/>
        <dbReference type="ChEBI" id="CHEBI:59789"/>
        <dbReference type="ChEBI" id="CHEBI:90516"/>
        <dbReference type="ChEBI" id="CHEBI:90517"/>
        <dbReference type="EC" id="2.1.1.233"/>
    </reaction>
</comment>
<dbReference type="InterPro" id="IPR029063">
    <property type="entry name" value="SAM-dependent_MTases_sf"/>
</dbReference>
<keyword evidence="12" id="KW-1185">Reference proteome</keyword>
<dbReference type="FunFam" id="3.40.50.150:FF:000092">
    <property type="entry name" value="Leucine carboxyl methyltransferase 1"/>
    <property type="match status" value="1"/>
</dbReference>
<dbReference type="SMR" id="A0A1I7SM81"/>
<comment type="function">
    <text evidence="2 7">Methylates the carboxyl group of the C-terminal leucine residue of protein phosphatase 2A catalytic subunits to form alpha-leucine ester residues.</text>
</comment>
<dbReference type="Proteomes" id="UP000659654">
    <property type="component" value="Unassembled WGS sequence"/>
</dbReference>
<dbReference type="Pfam" id="PF04072">
    <property type="entry name" value="LCM"/>
    <property type="match status" value="1"/>
</dbReference>
<dbReference type="AlphaFoldDB" id="A0A1I7SM81"/>
<evidence type="ECO:0000256" key="3">
    <source>
        <dbReference type="ARBA" id="ARBA00010703"/>
    </source>
</evidence>
<dbReference type="OrthoDB" id="203237at2759"/>
<evidence type="ECO:0000313" key="11">
    <source>
        <dbReference type="Proteomes" id="UP000095284"/>
    </source>
</evidence>
<evidence type="ECO:0000256" key="7">
    <source>
        <dbReference type="PIRNR" id="PIRNR016305"/>
    </source>
</evidence>
<dbReference type="InterPro" id="IPR007213">
    <property type="entry name" value="Ppm1/Ppm2/Tcmp"/>
</dbReference>
<dbReference type="Proteomes" id="UP000582659">
    <property type="component" value="Unassembled WGS sequence"/>
</dbReference>
<dbReference type="EMBL" id="CAJFDI010000006">
    <property type="protein sequence ID" value="CAD5234339.1"/>
    <property type="molecule type" value="Genomic_DNA"/>
</dbReference>
<reference evidence="13" key="1">
    <citation type="submission" date="2016-11" db="UniProtKB">
        <authorList>
            <consortium name="WormBaseParasite"/>
        </authorList>
    </citation>
    <scope>IDENTIFICATION</scope>
</reference>
<dbReference type="EMBL" id="CAJFCV020000006">
    <property type="protein sequence ID" value="CAG9130034.1"/>
    <property type="molecule type" value="Genomic_DNA"/>
</dbReference>
<dbReference type="PANTHER" id="PTHR13600:SF33">
    <property type="entry name" value="LEUCINE CARBOXYL METHYLTRANSFERASE 1"/>
    <property type="match status" value="1"/>
</dbReference>
<dbReference type="PANTHER" id="PTHR13600">
    <property type="entry name" value="LEUCINE CARBOXYL METHYLTRANSFERASE"/>
    <property type="match status" value="1"/>
</dbReference>
<organism evidence="11 13">
    <name type="scientific">Bursaphelenchus xylophilus</name>
    <name type="common">Pinewood nematode worm</name>
    <name type="synonym">Aphelenchoides xylophilus</name>
    <dbReference type="NCBI Taxonomy" id="6326"/>
    <lineage>
        <taxon>Eukaryota</taxon>
        <taxon>Metazoa</taxon>
        <taxon>Ecdysozoa</taxon>
        <taxon>Nematoda</taxon>
        <taxon>Chromadorea</taxon>
        <taxon>Rhabditida</taxon>
        <taxon>Tylenchina</taxon>
        <taxon>Tylenchomorpha</taxon>
        <taxon>Aphelenchoidea</taxon>
        <taxon>Aphelenchoididae</taxon>
        <taxon>Bursaphelenchus</taxon>
    </lineage>
</organism>
<dbReference type="SUPFAM" id="SSF53335">
    <property type="entry name" value="S-adenosyl-L-methionine-dependent methyltransferases"/>
    <property type="match status" value="1"/>
</dbReference>
<evidence type="ECO:0000256" key="2">
    <source>
        <dbReference type="ARBA" id="ARBA00003455"/>
    </source>
</evidence>
<dbReference type="WBParaSite" id="BXY_1416500.1">
    <property type="protein sequence ID" value="BXY_1416500.1"/>
    <property type="gene ID" value="BXY_1416500"/>
</dbReference>
<feature type="binding site" evidence="8">
    <location>
        <begin position="174"/>
        <end position="175"/>
    </location>
    <ligand>
        <name>S-adenosyl-L-methionine</name>
        <dbReference type="ChEBI" id="CHEBI:59789"/>
    </ligand>
</feature>
<evidence type="ECO:0000313" key="9">
    <source>
        <dbReference type="EMBL" id="CAD5234339.1"/>
    </source>
</evidence>
<feature type="binding site" evidence="8">
    <location>
        <position position="80"/>
    </location>
    <ligand>
        <name>S-adenosyl-L-methionine</name>
        <dbReference type="ChEBI" id="CHEBI:59789"/>
    </ligand>
</feature>
<keyword evidence="4 7" id="KW-0489">Methyltransferase</keyword>
<feature type="binding site" evidence="8">
    <location>
        <position position="201"/>
    </location>
    <ligand>
        <name>S-adenosyl-L-methionine</name>
        <dbReference type="ChEBI" id="CHEBI:59789"/>
    </ligand>
</feature>
<dbReference type="InterPro" id="IPR016651">
    <property type="entry name" value="LCMT1"/>
</dbReference>
<protein>
    <recommendedName>
        <fullName evidence="7">Leucine carboxyl methyltransferase 1</fullName>
        <ecNumber evidence="7">2.1.1.233</ecNumber>
    </recommendedName>
</protein>
<dbReference type="GO" id="GO:0032259">
    <property type="term" value="P:methylation"/>
    <property type="evidence" value="ECO:0007669"/>
    <property type="project" value="UniProtKB-KW"/>
</dbReference>
<dbReference type="Proteomes" id="UP000095284">
    <property type="component" value="Unplaced"/>
</dbReference>
<feature type="binding site" evidence="8">
    <location>
        <position position="105"/>
    </location>
    <ligand>
        <name>S-adenosyl-L-methionine</name>
        <dbReference type="ChEBI" id="CHEBI:59789"/>
    </ligand>
</feature>
<name>A0A1I7SM81_BURXY</name>
<reference evidence="10" key="2">
    <citation type="submission" date="2020-08" db="EMBL/GenBank/DDBJ databases">
        <authorList>
            <person name="Kikuchi T."/>
        </authorList>
    </citation>
    <scope>NUCLEOTIDE SEQUENCE</scope>
    <source>
        <strain evidence="9">Ka4C1</strain>
    </source>
</reference>
<sequence length="336" mass="38138">MEAEADLGDNELSASISCRRRSASVSDDYSVQKTNDDATESKFSAVKVGYWSDPYIHHFIVNPDNIHRRAPEILRGYWARHAAFELSLKRISELAGENLQIISLGAGFDTLYFRLKERGFPFRKLVEVDFSSVTARKIRTISKSDQLASAFQSRVSESHHSDLHADDYSLLGADIRQSAELWQKLELANLDPSLPTVVLAECVLVYLDVNVTENLVREFSKRFNELVFVSYEPVNMNDKFSSIMQSNLQERGIHLVGLPACENLLSQKARFLNNGYPVANAWTIQELYSQHFNKDEVSRIEKLELLDERELLAQLLEHYCLVLAVKTSGVFAGLVF</sequence>
<gene>
    <name evidence="9" type="ORF">BXYJ_LOCUS14430</name>
</gene>
<dbReference type="Gene3D" id="3.40.50.150">
    <property type="entry name" value="Vaccinia Virus protein VP39"/>
    <property type="match status" value="1"/>
</dbReference>
<comment type="similarity">
    <text evidence="3 7">Belongs to the methyltransferase superfamily. LCMT family.</text>
</comment>
<dbReference type="GO" id="GO:0009966">
    <property type="term" value="P:regulation of signal transduction"/>
    <property type="evidence" value="ECO:0007669"/>
    <property type="project" value="UniProtKB-ARBA"/>
</dbReference>
<evidence type="ECO:0000313" key="12">
    <source>
        <dbReference type="Proteomes" id="UP000659654"/>
    </source>
</evidence>